<keyword evidence="5" id="KW-1185">Reference proteome</keyword>
<dbReference type="SUPFAM" id="SSF56925">
    <property type="entry name" value="OMPA-like"/>
    <property type="match status" value="1"/>
</dbReference>
<keyword evidence="1 2" id="KW-0732">Signal</keyword>
<gene>
    <name evidence="4" type="ORF">FRX97_01850</name>
</gene>
<evidence type="ECO:0000256" key="1">
    <source>
        <dbReference type="ARBA" id="ARBA00022729"/>
    </source>
</evidence>
<dbReference type="EMBL" id="VORB01000001">
    <property type="protein sequence ID" value="TXC85393.1"/>
    <property type="molecule type" value="Genomic_DNA"/>
</dbReference>
<dbReference type="AlphaFoldDB" id="A0A5C6VIW1"/>
<dbReference type="InterPro" id="IPR011250">
    <property type="entry name" value="OMP/PagP_B-barrel"/>
</dbReference>
<feature type="chain" id="PRO_5022670206" evidence="2">
    <location>
        <begin position="19"/>
        <end position="219"/>
    </location>
</feature>
<dbReference type="RefSeq" id="WP_147012786.1">
    <property type="nucleotide sequence ID" value="NZ_VORB01000001.1"/>
</dbReference>
<dbReference type="Proteomes" id="UP000321168">
    <property type="component" value="Unassembled WGS sequence"/>
</dbReference>
<dbReference type="Pfam" id="PF13505">
    <property type="entry name" value="OMP_b-brl"/>
    <property type="match status" value="1"/>
</dbReference>
<feature type="domain" description="Outer membrane protein beta-barrel" evidence="3">
    <location>
        <begin position="5"/>
        <end position="171"/>
    </location>
</feature>
<dbReference type="InterPro" id="IPR027385">
    <property type="entry name" value="Beta-barrel_OMP"/>
</dbReference>
<accession>A0A5C6VIW1</accession>
<sequence>MKKLLTAVILLASTSAFAQLSQGNLFLTGTAGISNSSGEFDDGTSTTELDNIKNSRFGVGAGYMLSDQFAVIGGFTMTSTVVEDPTDNTESRTKGNSFFVGARRYSSIGNHLYLFGELAVGAFGSQSETETPTATLKGDKVSGFFTTLSPGLTFFPTETHRIALDVTVGSLGYTSRTVTDRSTDPAEESSRNTFDFGIDLTSVTFGIQVFFNAGGNSSN</sequence>
<organism evidence="4 5">
    <name type="scientific">Luteibaculum oceani</name>
    <dbReference type="NCBI Taxonomy" id="1294296"/>
    <lineage>
        <taxon>Bacteria</taxon>
        <taxon>Pseudomonadati</taxon>
        <taxon>Bacteroidota</taxon>
        <taxon>Flavobacteriia</taxon>
        <taxon>Flavobacteriales</taxon>
        <taxon>Luteibaculaceae</taxon>
        <taxon>Luteibaculum</taxon>
    </lineage>
</organism>
<protein>
    <submittedName>
        <fullName evidence="4">Porin family protein</fullName>
    </submittedName>
</protein>
<evidence type="ECO:0000313" key="4">
    <source>
        <dbReference type="EMBL" id="TXC85393.1"/>
    </source>
</evidence>
<evidence type="ECO:0000313" key="5">
    <source>
        <dbReference type="Proteomes" id="UP000321168"/>
    </source>
</evidence>
<evidence type="ECO:0000256" key="2">
    <source>
        <dbReference type="SAM" id="SignalP"/>
    </source>
</evidence>
<proteinExistence type="predicted"/>
<feature type="signal peptide" evidence="2">
    <location>
        <begin position="1"/>
        <end position="18"/>
    </location>
</feature>
<evidence type="ECO:0000259" key="3">
    <source>
        <dbReference type="Pfam" id="PF13505"/>
    </source>
</evidence>
<name>A0A5C6VIW1_9FLAO</name>
<dbReference type="OrthoDB" id="945117at2"/>
<comment type="caution">
    <text evidence="4">The sequence shown here is derived from an EMBL/GenBank/DDBJ whole genome shotgun (WGS) entry which is preliminary data.</text>
</comment>
<reference evidence="4 5" key="1">
    <citation type="submission" date="2019-08" db="EMBL/GenBank/DDBJ databases">
        <title>Genome of Luteibaculum oceani JCM 18817.</title>
        <authorList>
            <person name="Bowman J.P."/>
        </authorList>
    </citation>
    <scope>NUCLEOTIDE SEQUENCE [LARGE SCALE GENOMIC DNA]</scope>
    <source>
        <strain evidence="4 5">JCM 18817</strain>
    </source>
</reference>